<proteinExistence type="predicted"/>
<dbReference type="AlphaFoldDB" id="A0A9D1G7Z4"/>
<name>A0A9D1G7Z4_9FIRM</name>
<evidence type="ECO:0008006" key="3">
    <source>
        <dbReference type="Google" id="ProtNLM"/>
    </source>
</evidence>
<sequence>MKDNTLPPVVKVNSPALASVMGATLATKRSSAEYIKGEDPNKLVIVPYANPFRLYELAKDYEKFKSLFADMGVDCYIINTGFFLDKKVTPQVTLGLIEDIVLERAQFVAFGPFSDLQYLPIAGFEPDFKDQAYLQNVKARLLDRLAYVSELDDFNRLPEEALQALKKVTEEI</sequence>
<dbReference type="InterPro" id="IPR013035">
    <property type="entry name" value="PEP_carboxykinase_C"/>
</dbReference>
<reference evidence="1" key="2">
    <citation type="journal article" date="2021" name="PeerJ">
        <title>Extensive microbial diversity within the chicken gut microbiome revealed by metagenomics and culture.</title>
        <authorList>
            <person name="Gilroy R."/>
            <person name="Ravi A."/>
            <person name="Getino M."/>
            <person name="Pursley I."/>
            <person name="Horton D.L."/>
            <person name="Alikhan N.F."/>
            <person name="Baker D."/>
            <person name="Gharbi K."/>
            <person name="Hall N."/>
            <person name="Watson M."/>
            <person name="Adriaenssens E.M."/>
            <person name="Foster-Nyarko E."/>
            <person name="Jarju S."/>
            <person name="Secka A."/>
            <person name="Antonio M."/>
            <person name="Oren A."/>
            <person name="Chaudhuri R.R."/>
            <person name="La Ragione R."/>
            <person name="Hildebrand F."/>
            <person name="Pallen M.J."/>
        </authorList>
    </citation>
    <scope>NUCLEOTIDE SEQUENCE</scope>
    <source>
        <strain evidence="1">14508</strain>
    </source>
</reference>
<accession>A0A9D1G7Z4</accession>
<dbReference type="GO" id="GO:0004611">
    <property type="term" value="F:phosphoenolpyruvate carboxykinase activity"/>
    <property type="evidence" value="ECO:0007669"/>
    <property type="project" value="InterPro"/>
</dbReference>
<evidence type="ECO:0000313" key="2">
    <source>
        <dbReference type="Proteomes" id="UP000886893"/>
    </source>
</evidence>
<protein>
    <recommendedName>
        <fullName evidence="3">Phosphoenolpyruvate carboxykinase</fullName>
    </recommendedName>
</protein>
<organism evidence="1 2">
    <name type="scientific">Candidatus Caccosoma faecigallinarum</name>
    <dbReference type="NCBI Taxonomy" id="2840720"/>
    <lineage>
        <taxon>Bacteria</taxon>
        <taxon>Bacillati</taxon>
        <taxon>Bacillota</taxon>
        <taxon>Bacillota incertae sedis</taxon>
        <taxon>Candidatus Caccosoma</taxon>
    </lineage>
</organism>
<dbReference type="GO" id="GO:0017076">
    <property type="term" value="F:purine nucleotide binding"/>
    <property type="evidence" value="ECO:0007669"/>
    <property type="project" value="InterPro"/>
</dbReference>
<dbReference type="Gene3D" id="3.90.228.20">
    <property type="match status" value="1"/>
</dbReference>
<reference evidence="1" key="1">
    <citation type="submission" date="2020-10" db="EMBL/GenBank/DDBJ databases">
        <authorList>
            <person name="Gilroy R."/>
        </authorList>
    </citation>
    <scope>NUCLEOTIDE SEQUENCE</scope>
    <source>
        <strain evidence="1">14508</strain>
    </source>
</reference>
<gene>
    <name evidence="1" type="ORF">IAD04_01190</name>
</gene>
<dbReference type="Proteomes" id="UP000886893">
    <property type="component" value="Unassembled WGS sequence"/>
</dbReference>
<dbReference type="EMBL" id="DVKI01000039">
    <property type="protein sequence ID" value="HIT16980.1"/>
    <property type="molecule type" value="Genomic_DNA"/>
</dbReference>
<comment type="caution">
    <text evidence="1">The sequence shown here is derived from an EMBL/GenBank/DDBJ whole genome shotgun (WGS) entry which is preliminary data.</text>
</comment>
<evidence type="ECO:0000313" key="1">
    <source>
        <dbReference type="EMBL" id="HIT16980.1"/>
    </source>
</evidence>
<dbReference type="GO" id="GO:0006094">
    <property type="term" value="P:gluconeogenesis"/>
    <property type="evidence" value="ECO:0007669"/>
    <property type="project" value="InterPro"/>
</dbReference>
<dbReference type="SUPFAM" id="SSF53795">
    <property type="entry name" value="PEP carboxykinase-like"/>
    <property type="match status" value="1"/>
</dbReference>